<accession>A0A377GK80</accession>
<evidence type="ECO:0000313" key="2">
    <source>
        <dbReference type="EMBL" id="STO24732.1"/>
    </source>
</evidence>
<organism evidence="2 4">
    <name type="scientific">Fluoribacter gormanii</name>
    <dbReference type="NCBI Taxonomy" id="464"/>
    <lineage>
        <taxon>Bacteria</taxon>
        <taxon>Pseudomonadati</taxon>
        <taxon>Pseudomonadota</taxon>
        <taxon>Gammaproteobacteria</taxon>
        <taxon>Legionellales</taxon>
        <taxon>Legionellaceae</taxon>
        <taxon>Fluoribacter</taxon>
    </lineage>
</organism>
<gene>
    <name evidence="2" type="ORF">NCTC11401_01549</name>
    <name evidence="1" type="ORF">SAMN05421777_104129</name>
</gene>
<evidence type="ECO:0000313" key="3">
    <source>
        <dbReference type="Proteomes" id="UP000186808"/>
    </source>
</evidence>
<dbReference type="AlphaFoldDB" id="A0A377GK80"/>
<proteinExistence type="predicted"/>
<evidence type="ECO:0000313" key="4">
    <source>
        <dbReference type="Proteomes" id="UP000254374"/>
    </source>
</evidence>
<name>A0A377GK80_9GAMM</name>
<evidence type="ECO:0000313" key="1">
    <source>
        <dbReference type="EMBL" id="SIQ92300.1"/>
    </source>
</evidence>
<reference evidence="2 4" key="2">
    <citation type="submission" date="2018-06" db="EMBL/GenBank/DDBJ databases">
        <authorList>
            <consortium name="Pathogen Informatics"/>
            <person name="Doyle S."/>
        </authorList>
    </citation>
    <scope>NUCLEOTIDE SEQUENCE [LARGE SCALE GENOMIC DNA]</scope>
    <source>
        <strain evidence="2 4">NCTC11401</strain>
    </source>
</reference>
<keyword evidence="3" id="KW-1185">Reference proteome</keyword>
<dbReference type="Proteomes" id="UP000186808">
    <property type="component" value="Unassembled WGS sequence"/>
</dbReference>
<protein>
    <submittedName>
        <fullName evidence="2">Uncharacterized protein</fullName>
    </submittedName>
</protein>
<dbReference type="EMBL" id="UGGV01000001">
    <property type="protein sequence ID" value="STO24732.1"/>
    <property type="molecule type" value="Genomic_DNA"/>
</dbReference>
<reference evidence="1 3" key="1">
    <citation type="submission" date="2017-01" db="EMBL/GenBank/DDBJ databases">
        <authorList>
            <person name="Varghese N."/>
            <person name="Submissions S."/>
        </authorList>
    </citation>
    <scope>NUCLEOTIDE SEQUENCE [LARGE SCALE GENOMIC DNA]</scope>
    <source>
        <strain evidence="1 3">ATCC 33342</strain>
    </source>
</reference>
<dbReference type="EMBL" id="FTNL01000004">
    <property type="protein sequence ID" value="SIQ92300.1"/>
    <property type="molecule type" value="Genomic_DNA"/>
</dbReference>
<dbReference type="Proteomes" id="UP000254374">
    <property type="component" value="Unassembled WGS sequence"/>
</dbReference>
<sequence length="49" mass="5958">MSRQVLTDEIWMHLEITMRFPGCHKWSNDRSVMEAKNRNAMTRYSQRKS</sequence>